<keyword evidence="1" id="KW-0808">Transferase</keyword>
<dbReference type="PANTHER" id="PTHR48207:SF3">
    <property type="entry name" value="SUCCINATE--HYDROXYMETHYLGLUTARATE COA-TRANSFERASE"/>
    <property type="match status" value="1"/>
</dbReference>
<dbReference type="SUPFAM" id="SSF89796">
    <property type="entry name" value="CoA-transferase family III (CaiB/BaiF)"/>
    <property type="match status" value="1"/>
</dbReference>
<dbReference type="Gene3D" id="3.30.1540.10">
    <property type="entry name" value="formyl-coa transferase, domain 3"/>
    <property type="match status" value="1"/>
</dbReference>
<dbReference type="PANTHER" id="PTHR48207">
    <property type="entry name" value="SUCCINATE--HYDROXYMETHYLGLUTARATE COA-TRANSFERASE"/>
    <property type="match status" value="1"/>
</dbReference>
<evidence type="ECO:0000313" key="2">
    <source>
        <dbReference type="EMBL" id="WCE72006.1"/>
    </source>
</evidence>
<evidence type="ECO:0000313" key="3">
    <source>
        <dbReference type="Proteomes" id="UP001210770"/>
    </source>
</evidence>
<gene>
    <name evidence="2" type="ORF">PL336_16010</name>
</gene>
<dbReference type="InterPro" id="IPR003673">
    <property type="entry name" value="CoA-Trfase_fam_III"/>
</dbReference>
<dbReference type="GO" id="GO:0008410">
    <property type="term" value="F:CoA-transferase activity"/>
    <property type="evidence" value="ECO:0007669"/>
    <property type="project" value="TreeGrafter"/>
</dbReference>
<dbReference type="Proteomes" id="UP001210770">
    <property type="component" value="Plasmid unnamed1"/>
</dbReference>
<protein>
    <submittedName>
        <fullName evidence="2">CaiB/BaiF CoA-transferase family protein</fullName>
    </submittedName>
</protein>
<proteinExistence type="predicted"/>
<accession>A0AAX3LTB5</accession>
<dbReference type="Pfam" id="PF02515">
    <property type="entry name" value="CoA_transf_3"/>
    <property type="match status" value="1"/>
</dbReference>
<name>A0AAX3LTB5_9RHOB</name>
<dbReference type="EMBL" id="CP116424">
    <property type="protein sequence ID" value="WCE72006.1"/>
    <property type="molecule type" value="Genomic_DNA"/>
</dbReference>
<dbReference type="RefSeq" id="WP_271690103.1">
    <property type="nucleotide sequence ID" value="NZ_CP116424.1"/>
</dbReference>
<dbReference type="InterPro" id="IPR044855">
    <property type="entry name" value="CoA-Trfase_III_dom3_sf"/>
</dbReference>
<sequence length="391" mass="41963">MSFAAICAALGRTRTWKTKELEIDMSTAPLAGLKILSLAEQFPGPYATMLLSDMGAEVIMIERPGVGDPARQFPPLFRALNRGKRSVALDLKSAEGLARFRELAKESDVIVEGFRPGKLAALGAGFEDMRSVNSRLVYVSISGYGQDGPYRDRAGHDLSYEGVGGLLADQADAKQPGPVPPIPLADVGAALFAAIAILSAVVSSQRTGQGRYVDVSMSDAVVSMLTAFLVPAANGTPLGEFIAEPGYGVFTCKDGKLLTLSIAHEDWFWKPFCDVINRADLAPLTGRDRVARKAALREEIAAILVNKTRAEWGDLLDKAGVPWGPVNSLVETLDDPHVRARQLLRKITHDGGKAETFIVQPLKFDGFETAIPDLPPELGADNDSVFSDSSN</sequence>
<dbReference type="AlphaFoldDB" id="A0AAX3LTB5"/>
<organism evidence="2 3">
    <name type="scientific">Sulfitobacter faviae</name>
    <dbReference type="NCBI Taxonomy" id="1775881"/>
    <lineage>
        <taxon>Bacteria</taxon>
        <taxon>Pseudomonadati</taxon>
        <taxon>Pseudomonadota</taxon>
        <taxon>Alphaproteobacteria</taxon>
        <taxon>Rhodobacterales</taxon>
        <taxon>Roseobacteraceae</taxon>
        <taxon>Sulfitobacter</taxon>
    </lineage>
</organism>
<dbReference type="Gene3D" id="3.40.50.10540">
    <property type="entry name" value="Crotonobetainyl-coa:carnitine coa-transferase, domain 1"/>
    <property type="match status" value="1"/>
</dbReference>
<keyword evidence="2" id="KW-0614">Plasmid</keyword>
<reference evidence="2" key="1">
    <citation type="submission" date="2023-01" db="EMBL/GenBank/DDBJ databases">
        <title>Comparative genomic analysis of cold water coral derived Sulfitobacter faviae: insights into their metabolism and habitat adaptation.</title>
        <authorList>
            <person name="Guo Y."/>
            <person name="Lin S."/>
            <person name="Huang Z."/>
            <person name="Tang K."/>
            <person name="Wang X."/>
        </authorList>
    </citation>
    <scope>NUCLEOTIDE SEQUENCE</scope>
    <source>
        <strain evidence="2">SCSIO W_1865</strain>
        <plasmid evidence="2">unnamed1</plasmid>
    </source>
</reference>
<geneLocation type="plasmid" evidence="2 3">
    <name>unnamed1</name>
</geneLocation>
<evidence type="ECO:0000256" key="1">
    <source>
        <dbReference type="ARBA" id="ARBA00022679"/>
    </source>
</evidence>
<dbReference type="InterPro" id="IPR050483">
    <property type="entry name" value="CoA-transferase_III_domain"/>
</dbReference>
<dbReference type="InterPro" id="IPR023606">
    <property type="entry name" value="CoA-Trfase_III_dom_1_sf"/>
</dbReference>